<organism evidence="6 7">
    <name type="scientific">Roseivivax halodurans JCM 10272</name>
    <dbReference type="NCBI Taxonomy" id="1449350"/>
    <lineage>
        <taxon>Bacteria</taxon>
        <taxon>Pseudomonadati</taxon>
        <taxon>Pseudomonadota</taxon>
        <taxon>Alphaproteobacteria</taxon>
        <taxon>Rhodobacterales</taxon>
        <taxon>Roseobacteraceae</taxon>
        <taxon>Roseivivax</taxon>
    </lineage>
</organism>
<dbReference type="Proteomes" id="UP000022447">
    <property type="component" value="Unassembled WGS sequence"/>
</dbReference>
<reference evidence="6 7" key="1">
    <citation type="submission" date="2014-01" db="EMBL/GenBank/DDBJ databases">
        <title>Roseivivax halodurans JCM 10272 Genome Sequencing.</title>
        <authorList>
            <person name="Lai Q."/>
            <person name="Li G."/>
            <person name="Shao Z."/>
        </authorList>
    </citation>
    <scope>NUCLEOTIDE SEQUENCE [LARGE SCALE GENOMIC DNA]</scope>
    <source>
        <strain evidence="6 7">JCM 10272</strain>
    </source>
</reference>
<dbReference type="InterPro" id="IPR050090">
    <property type="entry name" value="Tyrosine_recombinase_XerCD"/>
</dbReference>
<dbReference type="AlphaFoldDB" id="X7E558"/>
<comment type="similarity">
    <text evidence="1">Belongs to the 'phage' integrase family.</text>
</comment>
<accession>X7E558</accession>
<dbReference type="InterPro" id="IPR013762">
    <property type="entry name" value="Integrase-like_cat_sf"/>
</dbReference>
<dbReference type="GO" id="GO:0015074">
    <property type="term" value="P:DNA integration"/>
    <property type="evidence" value="ECO:0007669"/>
    <property type="project" value="UniProtKB-KW"/>
</dbReference>
<dbReference type="PANTHER" id="PTHR30349:SF41">
    <property type="entry name" value="INTEGRASE_RECOMBINASE PROTEIN MJ0367-RELATED"/>
    <property type="match status" value="1"/>
</dbReference>
<dbReference type="GO" id="GO:0003677">
    <property type="term" value="F:DNA binding"/>
    <property type="evidence" value="ECO:0007669"/>
    <property type="project" value="UniProtKB-KW"/>
</dbReference>
<evidence type="ECO:0000256" key="1">
    <source>
        <dbReference type="ARBA" id="ARBA00008857"/>
    </source>
</evidence>
<feature type="domain" description="Tyr recombinase" evidence="5">
    <location>
        <begin position="8"/>
        <end position="194"/>
    </location>
</feature>
<evidence type="ECO:0000256" key="2">
    <source>
        <dbReference type="ARBA" id="ARBA00022908"/>
    </source>
</evidence>
<sequence length="208" mass="22810">MRLYDPAGNRLYLNAEERATFLAGARRQPARDRTLCETLHFTGCRPSELLEITPARVDLSGGAIAIRSLKKRKDASGAARIVFRTLPVPPDYLDTLNTAHGIREAQKSRKKAAQSIWGISRVWAWKIVKRIMIEAGIPDGPQCSPKVLRHGFGINAAVNGVPLNMLQKWMGHAQLSTTAIYADATGKEEQNIAARMWGLGGIADRLAG</sequence>
<dbReference type="CDD" id="cd00397">
    <property type="entry name" value="DNA_BRE_C"/>
    <property type="match status" value="1"/>
</dbReference>
<evidence type="ECO:0000256" key="4">
    <source>
        <dbReference type="ARBA" id="ARBA00023172"/>
    </source>
</evidence>
<dbReference type="Pfam" id="PF00589">
    <property type="entry name" value="Phage_integrase"/>
    <property type="match status" value="1"/>
</dbReference>
<keyword evidence="2" id="KW-0229">DNA integration</keyword>
<evidence type="ECO:0000256" key="3">
    <source>
        <dbReference type="ARBA" id="ARBA00023125"/>
    </source>
</evidence>
<dbReference type="Gene3D" id="1.10.443.10">
    <property type="entry name" value="Intergrase catalytic core"/>
    <property type="match status" value="1"/>
</dbReference>
<dbReference type="InterPro" id="IPR011010">
    <property type="entry name" value="DNA_brk_join_enz"/>
</dbReference>
<dbReference type="EMBL" id="JALZ01000075">
    <property type="protein sequence ID" value="ETX11199.1"/>
    <property type="molecule type" value="Genomic_DNA"/>
</dbReference>
<dbReference type="SUPFAM" id="SSF56349">
    <property type="entry name" value="DNA breaking-rejoining enzymes"/>
    <property type="match status" value="1"/>
</dbReference>
<keyword evidence="4" id="KW-0233">DNA recombination</keyword>
<keyword evidence="7" id="KW-1185">Reference proteome</keyword>
<dbReference type="PANTHER" id="PTHR30349">
    <property type="entry name" value="PHAGE INTEGRASE-RELATED"/>
    <property type="match status" value="1"/>
</dbReference>
<proteinExistence type="inferred from homology"/>
<dbReference type="InterPro" id="IPR002104">
    <property type="entry name" value="Integrase_catalytic"/>
</dbReference>
<dbReference type="GO" id="GO:0006310">
    <property type="term" value="P:DNA recombination"/>
    <property type="evidence" value="ECO:0007669"/>
    <property type="project" value="UniProtKB-KW"/>
</dbReference>
<dbReference type="STRING" id="1449350.OCH239_20235"/>
<name>X7E558_9RHOB</name>
<keyword evidence="3" id="KW-0238">DNA-binding</keyword>
<dbReference type="eggNOG" id="COG4974">
    <property type="taxonomic scope" value="Bacteria"/>
</dbReference>
<evidence type="ECO:0000259" key="5">
    <source>
        <dbReference type="PROSITE" id="PS51898"/>
    </source>
</evidence>
<evidence type="ECO:0000313" key="6">
    <source>
        <dbReference type="EMBL" id="ETX11199.1"/>
    </source>
</evidence>
<gene>
    <name evidence="6" type="ORF">OCH239_20235</name>
</gene>
<evidence type="ECO:0000313" key="7">
    <source>
        <dbReference type="Proteomes" id="UP000022447"/>
    </source>
</evidence>
<protein>
    <submittedName>
        <fullName evidence="6">Integrase</fullName>
    </submittedName>
</protein>
<dbReference type="PATRIC" id="fig|1449350.3.peg.4210"/>
<comment type="caution">
    <text evidence="6">The sequence shown here is derived from an EMBL/GenBank/DDBJ whole genome shotgun (WGS) entry which is preliminary data.</text>
</comment>
<dbReference type="PROSITE" id="PS51898">
    <property type="entry name" value="TYR_RECOMBINASE"/>
    <property type="match status" value="1"/>
</dbReference>